<organism evidence="1 2">
    <name type="scientific">Trichonephila clavipes</name>
    <name type="common">Golden silk orbweaver</name>
    <name type="synonym">Nephila clavipes</name>
    <dbReference type="NCBI Taxonomy" id="2585209"/>
    <lineage>
        <taxon>Eukaryota</taxon>
        <taxon>Metazoa</taxon>
        <taxon>Ecdysozoa</taxon>
        <taxon>Arthropoda</taxon>
        <taxon>Chelicerata</taxon>
        <taxon>Arachnida</taxon>
        <taxon>Araneae</taxon>
        <taxon>Araneomorphae</taxon>
        <taxon>Entelegynae</taxon>
        <taxon>Araneoidea</taxon>
        <taxon>Nephilidae</taxon>
        <taxon>Trichonephila</taxon>
    </lineage>
</organism>
<evidence type="ECO:0000313" key="2">
    <source>
        <dbReference type="Proteomes" id="UP000887159"/>
    </source>
</evidence>
<dbReference type="AlphaFoldDB" id="A0A8X6T694"/>
<dbReference type="Proteomes" id="UP000887159">
    <property type="component" value="Unassembled WGS sequence"/>
</dbReference>
<evidence type="ECO:0000313" key="1">
    <source>
        <dbReference type="EMBL" id="GFY21231.1"/>
    </source>
</evidence>
<dbReference type="EMBL" id="BMAU01021357">
    <property type="protein sequence ID" value="GFY21231.1"/>
    <property type="molecule type" value="Genomic_DNA"/>
</dbReference>
<protein>
    <submittedName>
        <fullName evidence="1">Uncharacterized protein</fullName>
    </submittedName>
</protein>
<comment type="caution">
    <text evidence="1">The sequence shown here is derived from an EMBL/GenBank/DDBJ whole genome shotgun (WGS) entry which is preliminary data.</text>
</comment>
<accession>A0A8X6T694</accession>
<dbReference type="Gene3D" id="3.10.10.10">
    <property type="entry name" value="HIV Type 1 Reverse Transcriptase, subunit A, domain 1"/>
    <property type="match status" value="1"/>
</dbReference>
<gene>
    <name evidence="1" type="ORF">TNCV_3992751</name>
</gene>
<reference evidence="1" key="1">
    <citation type="submission" date="2020-08" db="EMBL/GenBank/DDBJ databases">
        <title>Multicomponent nature underlies the extraordinary mechanical properties of spider dragline silk.</title>
        <authorList>
            <person name="Kono N."/>
            <person name="Nakamura H."/>
            <person name="Mori M."/>
            <person name="Yoshida Y."/>
            <person name="Ohtoshi R."/>
            <person name="Malay A.D."/>
            <person name="Moran D.A.P."/>
            <person name="Tomita M."/>
            <person name="Numata K."/>
            <person name="Arakawa K."/>
        </authorList>
    </citation>
    <scope>NUCLEOTIDE SEQUENCE</scope>
</reference>
<keyword evidence="2" id="KW-1185">Reference proteome</keyword>
<sequence length="78" mass="9226">MIHPHLISVQMFLNIIKLKSNNCYRHTRLKKQTVNIELDITLTDDEAIFHKPRRLPFAERDIMSAQVDEWIENGIVEP</sequence>
<name>A0A8X6T694_TRICX</name>
<proteinExistence type="predicted"/>